<dbReference type="AlphaFoldDB" id="G4QMW8"/>
<name>G4QMW8_GLANF</name>
<gene>
    <name evidence="3" type="ordered locus">GNIT_2954</name>
</gene>
<dbReference type="InterPro" id="IPR025711">
    <property type="entry name" value="PepSY"/>
</dbReference>
<proteinExistence type="predicted"/>
<organism evidence="3 4">
    <name type="scientific">Glaciecola nitratireducens (strain JCM 12485 / KCTC 12276 / FR1064)</name>
    <dbReference type="NCBI Taxonomy" id="1085623"/>
    <lineage>
        <taxon>Bacteria</taxon>
        <taxon>Pseudomonadati</taxon>
        <taxon>Pseudomonadota</taxon>
        <taxon>Gammaproteobacteria</taxon>
        <taxon>Alteromonadales</taxon>
        <taxon>Alteromonadaceae</taxon>
        <taxon>Brumicola</taxon>
    </lineage>
</organism>
<evidence type="ECO:0000256" key="1">
    <source>
        <dbReference type="SAM" id="SignalP"/>
    </source>
</evidence>
<dbReference type="HOGENOM" id="CLU_147864_0_2_6"/>
<dbReference type="OrthoDB" id="5625293at2"/>
<evidence type="ECO:0000313" key="4">
    <source>
        <dbReference type="Proteomes" id="UP000009282"/>
    </source>
</evidence>
<reference evidence="3 4" key="1">
    <citation type="journal article" date="2011" name="J. Bacteriol.">
        <title>Complete genome sequence of seawater bacterium Glaciecola nitratireducens FR1064T.</title>
        <authorList>
            <person name="Bian F."/>
            <person name="Qin Q.L."/>
            <person name="Xie B.B."/>
            <person name="Shu Y.L."/>
            <person name="Zhang X.Y."/>
            <person name="Yu Y."/>
            <person name="Chen B."/>
            <person name="Chen X.L."/>
            <person name="Zhou B.C."/>
            <person name="Zhang Y.Z."/>
        </authorList>
    </citation>
    <scope>NUCLEOTIDE SEQUENCE [LARGE SCALE GENOMIC DNA]</scope>
    <source>
        <strain evidence="4">JCM 12485 / KCTC 12276 / FR1064</strain>
    </source>
</reference>
<protein>
    <recommendedName>
        <fullName evidence="2">PepSY domain-containing protein</fullName>
    </recommendedName>
</protein>
<dbReference type="Pfam" id="PF13670">
    <property type="entry name" value="PepSY_2"/>
    <property type="match status" value="1"/>
</dbReference>
<dbReference type="Proteomes" id="UP000009282">
    <property type="component" value="Chromosome"/>
</dbReference>
<feature type="chain" id="PRO_5003467956" description="PepSY domain-containing protein" evidence="1">
    <location>
        <begin position="22"/>
        <end position="106"/>
    </location>
</feature>
<dbReference type="KEGG" id="gni:GNIT_2954"/>
<accession>G4QMW8</accession>
<dbReference type="EMBL" id="CP003060">
    <property type="protein sequence ID" value="AEP31051.1"/>
    <property type="molecule type" value="Genomic_DNA"/>
</dbReference>
<keyword evidence="4" id="KW-1185">Reference proteome</keyword>
<evidence type="ECO:0000313" key="3">
    <source>
        <dbReference type="EMBL" id="AEP31051.1"/>
    </source>
</evidence>
<dbReference type="eggNOG" id="COG5591">
    <property type="taxonomic scope" value="Bacteria"/>
</dbReference>
<keyword evidence="1" id="KW-0732">Signal</keyword>
<dbReference type="STRING" id="1085623.GNIT_2954"/>
<evidence type="ECO:0000259" key="2">
    <source>
        <dbReference type="Pfam" id="PF13670"/>
    </source>
</evidence>
<sequence length="106" mass="11889">MNKIFHMLLIASSLTSAASFASDSCNDPIDKWQPQENLQKKLEIKGWKVNRIKIDDGCYEAKGLDTLGNRFEAIFLPASLSISKLEIEFNAQGSAEDYLDKNANTY</sequence>
<feature type="signal peptide" evidence="1">
    <location>
        <begin position="1"/>
        <end position="21"/>
    </location>
</feature>
<dbReference type="RefSeq" id="WP_014109924.1">
    <property type="nucleotide sequence ID" value="NC_016041.1"/>
</dbReference>
<feature type="domain" description="PepSY" evidence="2">
    <location>
        <begin position="7"/>
        <end position="85"/>
    </location>
</feature>